<name>A0A150H1W8_GONPE</name>
<gene>
    <name evidence="1" type="ORF">GPECTOR_2g1129</name>
</gene>
<reference evidence="2" key="1">
    <citation type="journal article" date="2016" name="Nat. Commun.">
        <title>The Gonium pectorale genome demonstrates co-option of cell cycle regulation during the evolution of multicellularity.</title>
        <authorList>
            <person name="Hanschen E.R."/>
            <person name="Marriage T.N."/>
            <person name="Ferris P.J."/>
            <person name="Hamaji T."/>
            <person name="Toyoda A."/>
            <person name="Fujiyama A."/>
            <person name="Neme R."/>
            <person name="Noguchi H."/>
            <person name="Minakuchi Y."/>
            <person name="Suzuki M."/>
            <person name="Kawai-Toyooka H."/>
            <person name="Smith D.R."/>
            <person name="Sparks H."/>
            <person name="Anderson J."/>
            <person name="Bakaric R."/>
            <person name="Luria V."/>
            <person name="Karger A."/>
            <person name="Kirschner M.W."/>
            <person name="Durand P.M."/>
            <person name="Michod R.E."/>
            <person name="Nozaki H."/>
            <person name="Olson B.J."/>
        </authorList>
    </citation>
    <scope>NUCLEOTIDE SEQUENCE [LARGE SCALE GENOMIC DNA]</scope>
    <source>
        <strain evidence="2">NIES-2863</strain>
    </source>
</reference>
<organism evidence="1 2">
    <name type="scientific">Gonium pectorale</name>
    <name type="common">Green alga</name>
    <dbReference type="NCBI Taxonomy" id="33097"/>
    <lineage>
        <taxon>Eukaryota</taxon>
        <taxon>Viridiplantae</taxon>
        <taxon>Chlorophyta</taxon>
        <taxon>core chlorophytes</taxon>
        <taxon>Chlorophyceae</taxon>
        <taxon>CS clade</taxon>
        <taxon>Chlamydomonadales</taxon>
        <taxon>Volvocaceae</taxon>
        <taxon>Gonium</taxon>
    </lineage>
</organism>
<dbReference type="EMBL" id="LSYV01000003">
    <property type="protein sequence ID" value="KXZ55580.1"/>
    <property type="molecule type" value="Genomic_DNA"/>
</dbReference>
<comment type="caution">
    <text evidence="1">The sequence shown here is derived from an EMBL/GenBank/DDBJ whole genome shotgun (WGS) entry which is preliminary data.</text>
</comment>
<accession>A0A150H1W8</accession>
<protein>
    <submittedName>
        <fullName evidence="1">Uncharacterized protein</fullName>
    </submittedName>
</protein>
<evidence type="ECO:0000313" key="1">
    <source>
        <dbReference type="EMBL" id="KXZ55580.1"/>
    </source>
</evidence>
<keyword evidence="2" id="KW-1185">Reference proteome</keyword>
<dbReference type="AlphaFoldDB" id="A0A150H1W8"/>
<proteinExistence type="predicted"/>
<sequence>MAATAQCAAADAADWLRWLLEEGYELPLGEVVRAAARAENADILHYLASMGHRLPWEALLGGAEGGQVVVLELPVSLGCPMDVNSVLEAAVAESHCGDALQGSPD</sequence>
<evidence type="ECO:0000313" key="2">
    <source>
        <dbReference type="Proteomes" id="UP000075714"/>
    </source>
</evidence>
<dbReference type="Proteomes" id="UP000075714">
    <property type="component" value="Unassembled WGS sequence"/>
</dbReference>